<feature type="region of interest" description="Disordered" evidence="1">
    <location>
        <begin position="990"/>
        <end position="1034"/>
    </location>
</feature>
<organism evidence="3 4">
    <name type="scientific">Pseudomonas soli</name>
    <dbReference type="NCBI Taxonomy" id="1306993"/>
    <lineage>
        <taxon>Bacteria</taxon>
        <taxon>Pseudomonadati</taxon>
        <taxon>Pseudomonadota</taxon>
        <taxon>Gammaproteobacteria</taxon>
        <taxon>Pseudomonadales</taxon>
        <taxon>Pseudomonadaceae</taxon>
        <taxon>Pseudomonas</taxon>
    </lineage>
</organism>
<dbReference type="Pfam" id="PF05593">
    <property type="entry name" value="RHS_repeat"/>
    <property type="match status" value="1"/>
</dbReference>
<sequence>ALGTFRAEPVLVTTQTVTGHDHEDGKPEDARRKTVTSEHSQVTGELVLINDHNGVSVQITQNELGQVITEIVAPGEGAYEARRTYSYALCPNNGPWDFPTDEQVHQSMTNARGVKTVTYTDGLGRPVREERDHIDERDENTRKIMMDTVTLAYDALGQKTRVTATDYRPVIPTETSPCAAPEPLTLTSEFSYDGWGQECCVQGPDRVKHYTDNDPTGQGRHDGYIRTQWAQSPETTFKISDKREIWLNRFDKPDQIHRLEANTSIARQQYEYDGLGNTKVHVDERENTTRYDFDAWNRMTRTTLPDGTQVNRSYTKHSSQELPSQIDLAREGGKLKWGQQTVDKPLVLGTRTYDSIDRLKDTKTGERKEELFYRNGKMQPDDRETAARQTITYGYDLQLTETPTLSTAPDDTASFTLDKTSALLKTASNKLGRRDYEYDWNNRAKKQTWQSKDGASAYTVEQGTSPLGRLTWQQVEGGHDNKLTYNDRGQLKTVTGGDLFTELRYDTLGRLTEIELKNSKTQETLLTTLEYNVHGQEKKRTFKRTAQPERTLAQEWWPDALLKSRTLQEGEICLLEECFTYDKRARLTNHACSGRDLPRTPQGREYTGQTFDFDDLDNIIRCVTQFADGTEETATFDFKQADPCQLTRVTYSPPRNDTPAQFTYDANGCQTIDENGRAVTHDSQLRLRSVGSARQRSGGNYGYDAHGHLTTRADNAKEGETALHFQGNRLRLAIQNAQTQIHLLYAGEIPLGQQGSQSADTPVMFSCDASGSVIADSLEAATRHNGYSAYGERFDALAGLLGFNGESLDPVSGWYLLGRGHRAYDPTLMRFLSPDTLSPFDSGGINCYAYCQGNPITFRDPTGRSRSMGEDGSRSLGKDGTRTLEMTPEEIWMESMRAKDQKWLSLGVGALFTALSIVGAALSVLTANPVFIGMAIAGAVVQTASFVAETVANFGHEAAYGVATIIGYVSMGLALLDSGVNGVAAWHGGKSTAKAPMPPPKAPPRGLILAEGYQGPPIPRVKTPAPKTPREVRE</sequence>
<dbReference type="InterPro" id="IPR050708">
    <property type="entry name" value="T6SS_VgrG/RHS"/>
</dbReference>
<feature type="region of interest" description="Disordered" evidence="1">
    <location>
        <begin position="861"/>
        <end position="880"/>
    </location>
</feature>
<dbReference type="RefSeq" id="WP_330126281.1">
    <property type="nucleotide sequence ID" value="NZ_JAZDQQ010000014.1"/>
</dbReference>
<dbReference type="Gene3D" id="2.180.10.10">
    <property type="entry name" value="RHS repeat-associated core"/>
    <property type="match status" value="2"/>
</dbReference>
<feature type="transmembrane region" description="Helical" evidence="2">
    <location>
        <begin position="903"/>
        <end position="924"/>
    </location>
</feature>
<dbReference type="InterPro" id="IPR022385">
    <property type="entry name" value="Rhs_assc_core"/>
</dbReference>
<evidence type="ECO:0000256" key="2">
    <source>
        <dbReference type="SAM" id="Phobius"/>
    </source>
</evidence>
<dbReference type="SUPFAM" id="SSF56399">
    <property type="entry name" value="ADP-ribosylation"/>
    <property type="match status" value="1"/>
</dbReference>
<keyword evidence="4" id="KW-1185">Reference proteome</keyword>
<feature type="non-terminal residue" evidence="3">
    <location>
        <position position="1"/>
    </location>
</feature>
<dbReference type="EMBL" id="JAZDQQ010000014">
    <property type="protein sequence ID" value="MEE1881828.1"/>
    <property type="molecule type" value="Genomic_DNA"/>
</dbReference>
<feature type="transmembrane region" description="Helical" evidence="2">
    <location>
        <begin position="931"/>
        <end position="952"/>
    </location>
</feature>
<proteinExistence type="predicted"/>
<keyword evidence="2" id="KW-1133">Transmembrane helix</keyword>
<gene>
    <name evidence="3" type="ORF">V0R55_16810</name>
</gene>
<dbReference type="InterPro" id="IPR031325">
    <property type="entry name" value="RHS_repeat"/>
</dbReference>
<reference evidence="3 4" key="1">
    <citation type="submission" date="2024-01" db="EMBL/GenBank/DDBJ databases">
        <title>Unpublished Manusciprt.</title>
        <authorList>
            <person name="Duman M."/>
            <person name="Valdes E.G."/>
            <person name="Ajmi N."/>
            <person name="Altun S."/>
            <person name="Saticioglu I.B."/>
        </authorList>
    </citation>
    <scope>NUCLEOTIDE SEQUENCE [LARGE SCALE GENOMIC DNA]</scope>
    <source>
        <strain evidence="3 4">139P</strain>
    </source>
</reference>
<feature type="region of interest" description="Disordered" evidence="1">
    <location>
        <begin position="16"/>
        <end position="39"/>
    </location>
</feature>
<comment type="caution">
    <text evidence="3">The sequence shown here is derived from an EMBL/GenBank/DDBJ whole genome shotgun (WGS) entry which is preliminary data.</text>
</comment>
<accession>A0ABU7GSN3</accession>
<keyword evidence="2" id="KW-0472">Membrane</keyword>
<evidence type="ECO:0000313" key="3">
    <source>
        <dbReference type="EMBL" id="MEE1881828.1"/>
    </source>
</evidence>
<keyword evidence="2" id="KW-0812">Transmembrane</keyword>
<name>A0ABU7GSN3_9PSED</name>
<feature type="compositionally biased region" description="Basic and acidic residues" evidence="1">
    <location>
        <begin position="19"/>
        <end position="36"/>
    </location>
</feature>
<dbReference type="PANTHER" id="PTHR32305">
    <property type="match status" value="1"/>
</dbReference>
<dbReference type="NCBIfam" id="TIGR03696">
    <property type="entry name" value="Rhs_assc_core"/>
    <property type="match status" value="1"/>
</dbReference>
<evidence type="ECO:0000256" key="1">
    <source>
        <dbReference type="SAM" id="MobiDB-lite"/>
    </source>
</evidence>
<evidence type="ECO:0000313" key="4">
    <source>
        <dbReference type="Proteomes" id="UP001329505"/>
    </source>
</evidence>
<dbReference type="Proteomes" id="UP001329505">
    <property type="component" value="Unassembled WGS sequence"/>
</dbReference>
<dbReference type="PANTHER" id="PTHR32305:SF15">
    <property type="entry name" value="PROTEIN RHSA-RELATED"/>
    <property type="match status" value="1"/>
</dbReference>
<feature type="transmembrane region" description="Helical" evidence="2">
    <location>
        <begin position="958"/>
        <end position="976"/>
    </location>
</feature>
<protein>
    <submittedName>
        <fullName evidence="3">RHS repeat-associated core domain-containing protein</fullName>
    </submittedName>
</protein>